<accession>A0A1X6NXP1</accession>
<evidence type="ECO:0000256" key="1">
    <source>
        <dbReference type="SAM" id="MobiDB-lite"/>
    </source>
</evidence>
<reference evidence="2 3" key="1">
    <citation type="submission" date="2017-03" db="EMBL/GenBank/DDBJ databases">
        <title>WGS assembly of Porphyra umbilicalis.</title>
        <authorList>
            <person name="Brawley S.H."/>
            <person name="Blouin N.A."/>
            <person name="Ficko-Blean E."/>
            <person name="Wheeler G.L."/>
            <person name="Lohr M."/>
            <person name="Goodson H.V."/>
            <person name="Jenkins J.W."/>
            <person name="Blaby-Haas C.E."/>
            <person name="Helliwell K.E."/>
            <person name="Chan C."/>
            <person name="Marriage T."/>
            <person name="Bhattacharya D."/>
            <person name="Klein A.S."/>
            <person name="Badis Y."/>
            <person name="Brodie J."/>
            <person name="Cao Y."/>
            <person name="Collen J."/>
            <person name="Dittami S.M."/>
            <person name="Gachon C.M."/>
            <person name="Green B.R."/>
            <person name="Karpowicz S."/>
            <person name="Kim J.W."/>
            <person name="Kudahl U."/>
            <person name="Lin S."/>
            <person name="Michel G."/>
            <person name="Mittag M."/>
            <person name="Olson B.J."/>
            <person name="Pangilinan J."/>
            <person name="Peng Y."/>
            <person name="Qiu H."/>
            <person name="Shu S."/>
            <person name="Singer J.T."/>
            <person name="Smith A.G."/>
            <person name="Sprecher B.N."/>
            <person name="Wagner V."/>
            <person name="Wang W."/>
            <person name="Wang Z.-Y."/>
            <person name="Yan J."/>
            <person name="Yarish C."/>
            <person name="Zoeuner-Riek S."/>
            <person name="Zhuang Y."/>
            <person name="Zou Y."/>
            <person name="Lindquist E.A."/>
            <person name="Grimwood J."/>
            <person name="Barry K."/>
            <person name="Rokhsar D.S."/>
            <person name="Schmutz J."/>
            <person name="Stiller J.W."/>
            <person name="Grossman A.R."/>
            <person name="Prochnik S.E."/>
        </authorList>
    </citation>
    <scope>NUCLEOTIDE SEQUENCE [LARGE SCALE GENOMIC DNA]</scope>
    <source>
        <strain evidence="2">4086291</strain>
    </source>
</reference>
<dbReference type="AlphaFoldDB" id="A0A1X6NXP1"/>
<dbReference type="Proteomes" id="UP000218209">
    <property type="component" value="Unassembled WGS sequence"/>
</dbReference>
<name>A0A1X6NXP1_PORUM</name>
<gene>
    <name evidence="2" type="ORF">BU14_0356s0013</name>
</gene>
<proteinExistence type="predicted"/>
<feature type="compositionally biased region" description="Low complexity" evidence="1">
    <location>
        <begin position="137"/>
        <end position="161"/>
    </location>
</feature>
<feature type="compositionally biased region" description="Low complexity" evidence="1">
    <location>
        <begin position="84"/>
        <end position="96"/>
    </location>
</feature>
<sequence>MRAVRPPPSPPLQPAPRLDRTPPRRTPAAAVPTSTPWTPAARPASTAVRYRRWRHPGALPSHTPHPSPRVAACTAAQWPGGGARPNRALAAPAAVRETQPSAPPRAAARRRAPPSATARNRLVGGAVSREPPRGRNAAWLPPTAAAAAAAAAASAPGARRPLPVPPWAPMAAARPRADHYGPSAPPAHDAAASVATLPSADSCSHRCRRRWALRRHTGPWGGGDGGSGGVCGSGGAAKEVADRAGRVASTAPRCHGTTRPKFS</sequence>
<feature type="region of interest" description="Disordered" evidence="1">
    <location>
        <begin position="242"/>
        <end position="263"/>
    </location>
</feature>
<evidence type="ECO:0000313" key="3">
    <source>
        <dbReference type="Proteomes" id="UP000218209"/>
    </source>
</evidence>
<feature type="compositionally biased region" description="Low complexity" evidence="1">
    <location>
        <begin position="26"/>
        <end position="41"/>
    </location>
</feature>
<organism evidence="2 3">
    <name type="scientific">Porphyra umbilicalis</name>
    <name type="common">Purple laver</name>
    <name type="synonym">Red alga</name>
    <dbReference type="NCBI Taxonomy" id="2786"/>
    <lineage>
        <taxon>Eukaryota</taxon>
        <taxon>Rhodophyta</taxon>
        <taxon>Bangiophyceae</taxon>
        <taxon>Bangiales</taxon>
        <taxon>Bangiaceae</taxon>
        <taxon>Porphyra</taxon>
    </lineage>
</organism>
<dbReference type="EMBL" id="KV919002">
    <property type="protein sequence ID" value="OSX73347.1"/>
    <property type="molecule type" value="Genomic_DNA"/>
</dbReference>
<protein>
    <submittedName>
        <fullName evidence="2">Uncharacterized protein</fullName>
    </submittedName>
</protein>
<feature type="compositionally biased region" description="Pro residues" evidence="1">
    <location>
        <begin position="1"/>
        <end position="14"/>
    </location>
</feature>
<evidence type="ECO:0000313" key="2">
    <source>
        <dbReference type="EMBL" id="OSX73347.1"/>
    </source>
</evidence>
<keyword evidence="3" id="KW-1185">Reference proteome</keyword>
<feature type="region of interest" description="Disordered" evidence="1">
    <location>
        <begin position="1"/>
        <end position="193"/>
    </location>
</feature>